<feature type="non-terminal residue" evidence="6">
    <location>
        <position position="87"/>
    </location>
</feature>
<keyword evidence="4" id="KW-0812">Transmembrane</keyword>
<evidence type="ECO:0000256" key="2">
    <source>
        <dbReference type="ARBA" id="ARBA00022525"/>
    </source>
</evidence>
<accession>A0ABD7K0D9</accession>
<comment type="subcellular location">
    <subcellularLocation>
        <location evidence="1">Secreted</location>
    </subcellularLocation>
</comment>
<dbReference type="InterPro" id="IPR050909">
    <property type="entry name" value="Bact_Autotransporter_VF"/>
</dbReference>
<dbReference type="RefSeq" id="WP_148105836.1">
    <property type="nucleotide sequence ID" value="NZ_RXTL01000022.1"/>
</dbReference>
<comment type="caution">
    <text evidence="6">The sequence shown here is derived from an EMBL/GenBank/DDBJ whole genome shotgun (WGS) entry which is preliminary data.</text>
</comment>
<name>A0ABD7K0D9_PSEAI</name>
<gene>
    <name evidence="6" type="ORF">DY940_17555</name>
</gene>
<dbReference type="EMBL" id="RXTL01000022">
    <property type="protein sequence ID" value="RTS44668.1"/>
    <property type="molecule type" value="Genomic_DNA"/>
</dbReference>
<evidence type="ECO:0000259" key="5">
    <source>
        <dbReference type="Pfam" id="PF13018"/>
    </source>
</evidence>
<dbReference type="Pfam" id="PF13018">
    <property type="entry name" value="ESPR"/>
    <property type="match status" value="1"/>
</dbReference>
<reference evidence="6 7" key="1">
    <citation type="submission" date="2018-12" db="EMBL/GenBank/DDBJ databases">
        <title>Pseudomonas aeruginosa Diversity Panel.</title>
        <authorList>
            <person name="Snesrud E."/>
            <person name="Mcgann P."/>
        </authorList>
    </citation>
    <scope>NUCLEOTIDE SEQUENCE [LARGE SCALE GENOMIC DNA]</scope>
    <source>
        <strain evidence="6 7">MRSN6241</strain>
    </source>
</reference>
<dbReference type="InterPro" id="IPR024973">
    <property type="entry name" value="ESPR"/>
</dbReference>
<keyword evidence="2" id="KW-0964">Secreted</keyword>
<dbReference type="AlphaFoldDB" id="A0ABD7K0D9"/>
<feature type="domain" description="ESPR" evidence="5">
    <location>
        <begin position="1"/>
        <end position="48"/>
    </location>
</feature>
<evidence type="ECO:0000256" key="3">
    <source>
        <dbReference type="ARBA" id="ARBA00022729"/>
    </source>
</evidence>
<keyword evidence="4" id="KW-1133">Transmembrane helix</keyword>
<evidence type="ECO:0000313" key="7">
    <source>
        <dbReference type="Proteomes" id="UP000276985"/>
    </source>
</evidence>
<dbReference type="GO" id="GO:0005576">
    <property type="term" value="C:extracellular region"/>
    <property type="evidence" value="ECO:0007669"/>
    <property type="project" value="UniProtKB-SubCell"/>
</dbReference>
<sequence length="87" mass="9167">MNKTYALVWNQATGCWNVTSEGTRRRGKSGRGTLLAVAGASLLGLLGLPEAFALPSDGKIINGQGGMHTSTDGKHLTIDQQSQKLIT</sequence>
<dbReference type="Proteomes" id="UP000276985">
    <property type="component" value="Unassembled WGS sequence"/>
</dbReference>
<keyword evidence="3" id="KW-0732">Signal</keyword>
<organism evidence="6 7">
    <name type="scientific">Pseudomonas aeruginosa</name>
    <dbReference type="NCBI Taxonomy" id="287"/>
    <lineage>
        <taxon>Bacteria</taxon>
        <taxon>Pseudomonadati</taxon>
        <taxon>Pseudomonadota</taxon>
        <taxon>Gammaproteobacteria</taxon>
        <taxon>Pseudomonadales</taxon>
        <taxon>Pseudomonadaceae</taxon>
        <taxon>Pseudomonas</taxon>
    </lineage>
</organism>
<evidence type="ECO:0000256" key="1">
    <source>
        <dbReference type="ARBA" id="ARBA00004613"/>
    </source>
</evidence>
<protein>
    <recommendedName>
        <fullName evidence="5">ESPR domain-containing protein</fullName>
    </recommendedName>
</protein>
<evidence type="ECO:0000313" key="6">
    <source>
        <dbReference type="EMBL" id="RTS44668.1"/>
    </source>
</evidence>
<keyword evidence="4" id="KW-0472">Membrane</keyword>
<evidence type="ECO:0000256" key="4">
    <source>
        <dbReference type="SAM" id="Phobius"/>
    </source>
</evidence>
<dbReference type="PANTHER" id="PTHR12338:SF8">
    <property type="entry name" value="HEME_HEMOPEXIN-BINDING PROTEIN"/>
    <property type="match status" value="1"/>
</dbReference>
<feature type="transmembrane region" description="Helical" evidence="4">
    <location>
        <begin position="34"/>
        <end position="54"/>
    </location>
</feature>
<proteinExistence type="predicted"/>
<dbReference type="PANTHER" id="PTHR12338">
    <property type="entry name" value="AUTOTRANSPORTER"/>
    <property type="match status" value="1"/>
</dbReference>